<accession>A0A431VWV4</accession>
<evidence type="ECO:0000256" key="5">
    <source>
        <dbReference type="ARBA" id="ARBA00022989"/>
    </source>
</evidence>
<feature type="transmembrane region" description="Helical" evidence="8">
    <location>
        <begin position="137"/>
        <end position="157"/>
    </location>
</feature>
<protein>
    <submittedName>
        <fullName evidence="10">Phosphatase PAP2 family protein</fullName>
    </submittedName>
</protein>
<gene>
    <name evidence="10" type="ORF">EJ104_06070</name>
</gene>
<evidence type="ECO:0000256" key="2">
    <source>
        <dbReference type="ARBA" id="ARBA00022475"/>
    </source>
</evidence>
<feature type="transmembrane region" description="Helical" evidence="8">
    <location>
        <begin position="164"/>
        <end position="184"/>
    </location>
</feature>
<keyword evidence="3 8" id="KW-0812">Transmembrane</keyword>
<evidence type="ECO:0000256" key="4">
    <source>
        <dbReference type="ARBA" id="ARBA00022801"/>
    </source>
</evidence>
<dbReference type="SMART" id="SM00014">
    <property type="entry name" value="acidPPc"/>
    <property type="match status" value="1"/>
</dbReference>
<feature type="region of interest" description="Disordered" evidence="7">
    <location>
        <begin position="220"/>
        <end position="257"/>
    </location>
</feature>
<evidence type="ECO:0000256" key="6">
    <source>
        <dbReference type="ARBA" id="ARBA00023136"/>
    </source>
</evidence>
<dbReference type="Proteomes" id="UP000277766">
    <property type="component" value="Unassembled WGS sequence"/>
</dbReference>
<evidence type="ECO:0000313" key="10">
    <source>
        <dbReference type="EMBL" id="RTR27747.1"/>
    </source>
</evidence>
<dbReference type="AlphaFoldDB" id="A0A431VWV4"/>
<dbReference type="PANTHER" id="PTHR14969:SF62">
    <property type="entry name" value="DECAPRENYLPHOSPHORYL-5-PHOSPHORIBOSE PHOSPHATASE RV3807C-RELATED"/>
    <property type="match status" value="1"/>
</dbReference>
<sequence length="257" mass="28134">MTPPLRTHRLNLRTLALLALGIVLPLLVVGELAEDLLEKERFRLEVPIMDWIHAHAGTTLTRVSLSLHELGGPLTMSFLVLLVAALLYQQRHRAEALLALLGIGGTVLITAAMKLVFDRSRPELWPRLVEETGASFPSGHSAAAAALATFVVIVLWGTRWRWPALLLALAYTLLMGYSRMVLGVHLPTDVLAGWMTGLATVSGVYRLMRRRIKAQGAGRLPLPTQHAPAADTEMGHLEPEKEAPTARQSPLTAKLRP</sequence>
<dbReference type="InterPro" id="IPR000326">
    <property type="entry name" value="PAP2/HPO"/>
</dbReference>
<dbReference type="GO" id="GO:0005886">
    <property type="term" value="C:plasma membrane"/>
    <property type="evidence" value="ECO:0007669"/>
    <property type="project" value="UniProtKB-SubCell"/>
</dbReference>
<evidence type="ECO:0000313" key="11">
    <source>
        <dbReference type="Proteomes" id="UP000277766"/>
    </source>
</evidence>
<evidence type="ECO:0000256" key="3">
    <source>
        <dbReference type="ARBA" id="ARBA00022692"/>
    </source>
</evidence>
<keyword evidence="4" id="KW-0378">Hydrolase</keyword>
<dbReference type="OrthoDB" id="9789113at2"/>
<comment type="caution">
    <text evidence="10">The sequence shown here is derived from an EMBL/GenBank/DDBJ whole genome shotgun (WGS) entry which is preliminary data.</text>
</comment>
<reference evidence="10 11" key="1">
    <citation type="submission" date="2018-12" db="EMBL/GenBank/DDBJ databases">
        <title>Deinococcus radiophilus ATCC 27603 genome sequencing and assembly.</title>
        <authorList>
            <person name="Maclea K.S."/>
            <person name="Maynard C.R."/>
        </authorList>
    </citation>
    <scope>NUCLEOTIDE SEQUENCE [LARGE SCALE GENOMIC DNA]</scope>
    <source>
        <strain evidence="10 11">ATCC 27603</strain>
    </source>
</reference>
<dbReference type="PANTHER" id="PTHR14969">
    <property type="entry name" value="SPHINGOSINE-1-PHOSPHATE PHOSPHOHYDROLASE"/>
    <property type="match status" value="1"/>
</dbReference>
<feature type="transmembrane region" description="Helical" evidence="8">
    <location>
        <begin position="70"/>
        <end position="89"/>
    </location>
</feature>
<evidence type="ECO:0000256" key="1">
    <source>
        <dbReference type="ARBA" id="ARBA00004651"/>
    </source>
</evidence>
<keyword evidence="6 8" id="KW-0472">Membrane</keyword>
<dbReference type="Pfam" id="PF01569">
    <property type="entry name" value="PAP2"/>
    <property type="match status" value="1"/>
</dbReference>
<dbReference type="EMBL" id="RXPE01000009">
    <property type="protein sequence ID" value="RTR27747.1"/>
    <property type="molecule type" value="Genomic_DNA"/>
</dbReference>
<dbReference type="InterPro" id="IPR036938">
    <property type="entry name" value="PAP2/HPO_sf"/>
</dbReference>
<keyword evidence="5 8" id="KW-1133">Transmembrane helix</keyword>
<feature type="compositionally biased region" description="Basic and acidic residues" evidence="7">
    <location>
        <begin position="233"/>
        <end position="244"/>
    </location>
</feature>
<organism evidence="10 11">
    <name type="scientific">Deinococcus radiophilus</name>
    <dbReference type="NCBI Taxonomy" id="32062"/>
    <lineage>
        <taxon>Bacteria</taxon>
        <taxon>Thermotogati</taxon>
        <taxon>Deinococcota</taxon>
        <taxon>Deinococci</taxon>
        <taxon>Deinococcales</taxon>
        <taxon>Deinococcaceae</taxon>
        <taxon>Deinococcus</taxon>
    </lineage>
</organism>
<proteinExistence type="predicted"/>
<comment type="subcellular location">
    <subcellularLocation>
        <location evidence="1">Cell membrane</location>
        <topology evidence="1">Multi-pass membrane protein</topology>
    </subcellularLocation>
</comment>
<keyword evidence="11" id="KW-1185">Reference proteome</keyword>
<keyword evidence="2" id="KW-1003">Cell membrane</keyword>
<evidence type="ECO:0000256" key="8">
    <source>
        <dbReference type="SAM" id="Phobius"/>
    </source>
</evidence>
<feature type="transmembrane region" description="Helical" evidence="8">
    <location>
        <begin position="190"/>
        <end position="208"/>
    </location>
</feature>
<evidence type="ECO:0000259" key="9">
    <source>
        <dbReference type="SMART" id="SM00014"/>
    </source>
</evidence>
<dbReference type="CDD" id="cd03392">
    <property type="entry name" value="PAP2_like_2"/>
    <property type="match status" value="1"/>
</dbReference>
<dbReference type="GO" id="GO:0016787">
    <property type="term" value="F:hydrolase activity"/>
    <property type="evidence" value="ECO:0007669"/>
    <property type="project" value="UniProtKB-KW"/>
</dbReference>
<evidence type="ECO:0000256" key="7">
    <source>
        <dbReference type="SAM" id="MobiDB-lite"/>
    </source>
</evidence>
<feature type="transmembrane region" description="Helical" evidence="8">
    <location>
        <begin position="96"/>
        <end position="117"/>
    </location>
</feature>
<feature type="domain" description="Phosphatidic acid phosphatase type 2/haloperoxidase" evidence="9">
    <location>
        <begin position="96"/>
        <end position="205"/>
    </location>
</feature>
<dbReference type="RefSeq" id="WP_126351870.1">
    <property type="nucleotide sequence ID" value="NZ_CP086380.1"/>
</dbReference>
<dbReference type="SUPFAM" id="SSF48317">
    <property type="entry name" value="Acid phosphatase/Vanadium-dependent haloperoxidase"/>
    <property type="match status" value="1"/>
</dbReference>
<name>A0A431VWV4_9DEIO</name>
<dbReference type="Gene3D" id="1.20.144.10">
    <property type="entry name" value="Phosphatidic acid phosphatase type 2/haloperoxidase"/>
    <property type="match status" value="1"/>
</dbReference>